<accession>A0ABX2ZY93</accession>
<comment type="caution">
    <text evidence="2">The sequence shown here is derived from an EMBL/GenBank/DDBJ whole genome shotgun (WGS) entry which is preliminary data.</text>
</comment>
<keyword evidence="3" id="KW-1185">Reference proteome</keyword>
<sequence>MVENNPISEMKHTLQKKLDQHNSSVTYERIWNKANSNWGYNRIRKPLVSVGILLFLAFTIFINSPIKKGLKEDIGITNESKSTSADASIGLLIVNGAGYRFEGILHSKEIILKDQIGVVQEVVKNNTIPKDNFSSNMLNVGDKIFLTNEDPKVIIVKQEDGTILKFVETEK</sequence>
<organism evidence="2 3">
    <name type="scientific">Gottfriedia luciferensis</name>
    <dbReference type="NCBI Taxonomy" id="178774"/>
    <lineage>
        <taxon>Bacteria</taxon>
        <taxon>Bacillati</taxon>
        <taxon>Bacillota</taxon>
        <taxon>Bacilli</taxon>
        <taxon>Bacillales</taxon>
        <taxon>Bacillaceae</taxon>
        <taxon>Gottfriedia</taxon>
    </lineage>
</organism>
<proteinExistence type="predicted"/>
<keyword evidence="1" id="KW-0812">Transmembrane</keyword>
<dbReference type="EMBL" id="MDKC01000002">
    <property type="protein sequence ID" value="ODG93374.1"/>
    <property type="molecule type" value="Genomic_DNA"/>
</dbReference>
<protein>
    <submittedName>
        <fullName evidence="2">Uncharacterized protein</fullName>
    </submittedName>
</protein>
<dbReference type="Proteomes" id="UP000094580">
    <property type="component" value="Unassembled WGS sequence"/>
</dbReference>
<reference evidence="2 3" key="1">
    <citation type="submission" date="2016-07" db="EMBL/GenBank/DDBJ databases">
        <authorList>
            <person name="Townsley L."/>
            <person name="Shank E.A."/>
        </authorList>
    </citation>
    <scope>NUCLEOTIDE SEQUENCE [LARGE SCALE GENOMIC DNA]</scope>
    <source>
        <strain evidence="2 3">CH01</strain>
    </source>
</reference>
<evidence type="ECO:0000256" key="1">
    <source>
        <dbReference type="SAM" id="Phobius"/>
    </source>
</evidence>
<keyword evidence="1" id="KW-1133">Transmembrane helix</keyword>
<keyword evidence="1" id="KW-0472">Membrane</keyword>
<evidence type="ECO:0000313" key="2">
    <source>
        <dbReference type="EMBL" id="ODG93374.1"/>
    </source>
</evidence>
<gene>
    <name evidence="2" type="ORF">BED47_03535</name>
</gene>
<feature type="transmembrane region" description="Helical" evidence="1">
    <location>
        <begin position="47"/>
        <end position="66"/>
    </location>
</feature>
<evidence type="ECO:0000313" key="3">
    <source>
        <dbReference type="Proteomes" id="UP000094580"/>
    </source>
</evidence>
<name>A0ABX2ZY93_9BACI</name>
<dbReference type="RefSeq" id="WP_069032450.1">
    <property type="nucleotide sequence ID" value="NZ_MDKC01000002.1"/>
</dbReference>